<organism evidence="1">
    <name type="scientific">Nocardia globerula</name>
    <dbReference type="NCBI Taxonomy" id="1818"/>
    <lineage>
        <taxon>Bacteria</taxon>
        <taxon>Bacillati</taxon>
        <taxon>Actinomycetota</taxon>
        <taxon>Actinomycetes</taxon>
        <taxon>Mycobacteriales</taxon>
        <taxon>Nocardiaceae</taxon>
        <taxon>Nocardia</taxon>
    </lineage>
</organism>
<gene>
    <name evidence="1" type="ORF">FNL38_11616</name>
</gene>
<name>A0A652YH08_NOCGL</name>
<sequence length="57" mass="6589">MLRLRYGTWRYVYNWVPSTVTNLDGRTAGMGLHVSRVEDPDEIAARELKVMAPLPER</sequence>
<dbReference type="AlphaFoldDB" id="A0A652YH08"/>
<accession>A0A652YH08</accession>
<evidence type="ECO:0000313" key="1">
    <source>
        <dbReference type="EMBL" id="TYQ00553.1"/>
    </source>
</evidence>
<dbReference type="EMBL" id="VNIQ01000016">
    <property type="protein sequence ID" value="TYQ00553.1"/>
    <property type="molecule type" value="Genomic_DNA"/>
</dbReference>
<protein>
    <submittedName>
        <fullName evidence="1">Uncharacterized protein</fullName>
    </submittedName>
</protein>
<proteinExistence type="predicted"/>
<comment type="caution">
    <text evidence="1">The sequence shown here is derived from an EMBL/GenBank/DDBJ whole genome shotgun (WGS) entry which is preliminary data.</text>
</comment>
<reference evidence="1" key="1">
    <citation type="submission" date="2019-07" db="EMBL/GenBank/DDBJ databases">
        <title>Genomic Encyclopedia of Type Strains, Phase IV (KMG-IV): sequencing the most valuable type-strain genomes for metagenomic binning, comparative biology and taxonomic classification.</title>
        <authorList>
            <person name="Goeker M."/>
        </authorList>
    </citation>
    <scope>NUCLEOTIDE SEQUENCE</scope>
    <source>
        <strain evidence="1">DSM 44596</strain>
    </source>
</reference>